<evidence type="ECO:0008006" key="2">
    <source>
        <dbReference type="Google" id="ProtNLM"/>
    </source>
</evidence>
<name>A0A0B6YN40_9EUPU</name>
<organism evidence="1">
    <name type="scientific">Arion vulgaris</name>
    <dbReference type="NCBI Taxonomy" id="1028688"/>
    <lineage>
        <taxon>Eukaryota</taxon>
        <taxon>Metazoa</taxon>
        <taxon>Spiralia</taxon>
        <taxon>Lophotrochozoa</taxon>
        <taxon>Mollusca</taxon>
        <taxon>Gastropoda</taxon>
        <taxon>Heterobranchia</taxon>
        <taxon>Euthyneura</taxon>
        <taxon>Panpulmonata</taxon>
        <taxon>Eupulmonata</taxon>
        <taxon>Stylommatophora</taxon>
        <taxon>Helicina</taxon>
        <taxon>Arionoidea</taxon>
        <taxon>Arionidae</taxon>
        <taxon>Arion</taxon>
    </lineage>
</organism>
<proteinExistence type="predicted"/>
<feature type="non-terminal residue" evidence="1">
    <location>
        <position position="1"/>
    </location>
</feature>
<dbReference type="EMBL" id="HACG01010712">
    <property type="protein sequence ID" value="CEK57577.1"/>
    <property type="molecule type" value="Transcribed_RNA"/>
</dbReference>
<sequence length="51" mass="5701">EAIVYVLETCKNLIFLDVSFCVGISAADACSWRGIYPRRSIKISFQNISTT</sequence>
<evidence type="ECO:0000313" key="1">
    <source>
        <dbReference type="EMBL" id="CEK57577.1"/>
    </source>
</evidence>
<gene>
    <name evidence="1" type="primary">ORF30536</name>
</gene>
<protein>
    <recommendedName>
        <fullName evidence="2">F-box domain-containing protein</fullName>
    </recommendedName>
</protein>
<accession>A0A0B6YN40</accession>
<dbReference type="AlphaFoldDB" id="A0A0B6YN40"/>
<reference evidence="1" key="1">
    <citation type="submission" date="2014-12" db="EMBL/GenBank/DDBJ databases">
        <title>Insight into the proteome of Arion vulgaris.</title>
        <authorList>
            <person name="Aradska J."/>
            <person name="Bulat T."/>
            <person name="Smidak R."/>
            <person name="Sarate P."/>
            <person name="Gangsoo J."/>
            <person name="Sialana F."/>
            <person name="Bilban M."/>
            <person name="Lubec G."/>
        </authorList>
    </citation>
    <scope>NUCLEOTIDE SEQUENCE</scope>
    <source>
        <tissue evidence="1">Skin</tissue>
    </source>
</reference>